<dbReference type="AlphaFoldDB" id="A0A4Q2MDS1"/>
<dbReference type="EMBL" id="SDPM01000002">
    <property type="protein sequence ID" value="RXZ87240.1"/>
    <property type="molecule type" value="Genomic_DNA"/>
</dbReference>
<dbReference type="Proteomes" id="UP000292686">
    <property type="component" value="Unassembled WGS sequence"/>
</dbReference>
<keyword evidence="1" id="KW-0479">Metal-binding</keyword>
<gene>
    <name evidence="3" type="ORF">BJ972_001088</name>
    <name evidence="4" type="ORF">ESP50_04780</name>
</gene>
<dbReference type="PANTHER" id="PTHR33542">
    <property type="entry name" value="SIROHYDROCHLORIN FERROCHELATASE, CHLOROPLASTIC"/>
    <property type="match status" value="1"/>
</dbReference>
<reference evidence="3 6" key="2">
    <citation type="submission" date="2020-07" db="EMBL/GenBank/DDBJ databases">
        <title>Sequencing the genomes of 1000 actinobacteria strains.</title>
        <authorList>
            <person name="Klenk H.-P."/>
        </authorList>
    </citation>
    <scope>NUCLEOTIDE SEQUENCE [LARGE SCALE GENOMIC DNA]</scope>
    <source>
        <strain evidence="3 6">DSM 23870</strain>
    </source>
</reference>
<dbReference type="Proteomes" id="UP000581087">
    <property type="component" value="Unassembled WGS sequence"/>
</dbReference>
<evidence type="ECO:0000313" key="3">
    <source>
        <dbReference type="EMBL" id="NYD66569.1"/>
    </source>
</evidence>
<dbReference type="SUPFAM" id="SSF53800">
    <property type="entry name" value="Chelatase"/>
    <property type="match status" value="1"/>
</dbReference>
<comment type="caution">
    <text evidence="4">The sequence shown here is derived from an EMBL/GenBank/DDBJ whole genome shotgun (WGS) entry which is preliminary data.</text>
</comment>
<dbReference type="GO" id="GO:0016829">
    <property type="term" value="F:lyase activity"/>
    <property type="evidence" value="ECO:0007669"/>
    <property type="project" value="UniProtKB-KW"/>
</dbReference>
<dbReference type="PANTHER" id="PTHR33542:SF5">
    <property type="entry name" value="FERROCHELATASE CHE1"/>
    <property type="match status" value="1"/>
</dbReference>
<dbReference type="InterPro" id="IPR002762">
    <property type="entry name" value="CbiX-like"/>
</dbReference>
<evidence type="ECO:0000313" key="6">
    <source>
        <dbReference type="Proteomes" id="UP000581087"/>
    </source>
</evidence>
<organism evidence="4 5">
    <name type="scientific">Agromyces atrinae</name>
    <dbReference type="NCBI Taxonomy" id="592376"/>
    <lineage>
        <taxon>Bacteria</taxon>
        <taxon>Bacillati</taxon>
        <taxon>Actinomycetota</taxon>
        <taxon>Actinomycetes</taxon>
        <taxon>Micrococcales</taxon>
        <taxon>Microbacteriaceae</taxon>
        <taxon>Agromyces</taxon>
    </lineage>
</organism>
<dbReference type="EMBL" id="JACCBI010000001">
    <property type="protein sequence ID" value="NYD66569.1"/>
    <property type="molecule type" value="Genomic_DNA"/>
</dbReference>
<reference evidence="4 5" key="1">
    <citation type="submission" date="2019-01" db="EMBL/GenBank/DDBJ databases">
        <title>Agromyces.</title>
        <authorList>
            <person name="Li J."/>
        </authorList>
    </citation>
    <scope>NUCLEOTIDE SEQUENCE [LARGE SCALE GENOMIC DNA]</scope>
    <source>
        <strain evidence="4 5">DSM 23870</strain>
    </source>
</reference>
<dbReference type="Gene3D" id="3.40.50.1400">
    <property type="match status" value="2"/>
</dbReference>
<keyword evidence="5" id="KW-1185">Reference proteome</keyword>
<protein>
    <submittedName>
        <fullName evidence="4">Cobalamin biosynthesis protein CbiX</fullName>
    </submittedName>
    <submittedName>
        <fullName evidence="3">Sirohydrochlorin ferrochelatase</fullName>
    </submittedName>
</protein>
<accession>A0A4Q2MDS1</accession>
<dbReference type="OrthoDB" id="7345302at2"/>
<dbReference type="GO" id="GO:0046872">
    <property type="term" value="F:metal ion binding"/>
    <property type="evidence" value="ECO:0007669"/>
    <property type="project" value="UniProtKB-KW"/>
</dbReference>
<evidence type="ECO:0000256" key="1">
    <source>
        <dbReference type="ARBA" id="ARBA00022723"/>
    </source>
</evidence>
<dbReference type="Pfam" id="PF01903">
    <property type="entry name" value="CbiX"/>
    <property type="match status" value="2"/>
</dbReference>
<evidence type="ECO:0000313" key="5">
    <source>
        <dbReference type="Proteomes" id="UP000292686"/>
    </source>
</evidence>
<keyword evidence="2" id="KW-0456">Lyase</keyword>
<sequence length="253" mass="26062">MESESTSAPLALLAVTHGAPSAENRAAVVSLVDAITARNPAADISIDFIDAQHTDVASALTQATRTRGAVIVPLVLSAGYHVRAGLALGLDRLEGEGVELAAALGPDPRIVDVLAARLEAIGLQSSDALILAAAGSNDPRAVRECFETGRRLAARLGRPVTVGFIAAAIPRLPDAIEMVREVHPGSRVVIGTYLLAPGNFYDSVLAAGGDVVAEPLIVPGSRVEDGLVELVLDRYAEAATAGVRTERGAGAER</sequence>
<dbReference type="RefSeq" id="WP_129172815.1">
    <property type="nucleotide sequence ID" value="NZ_JACCBI010000001.1"/>
</dbReference>
<evidence type="ECO:0000313" key="4">
    <source>
        <dbReference type="EMBL" id="RXZ87240.1"/>
    </source>
</evidence>
<evidence type="ECO:0000256" key="2">
    <source>
        <dbReference type="ARBA" id="ARBA00023239"/>
    </source>
</evidence>
<proteinExistence type="predicted"/>
<dbReference type="InterPro" id="IPR050963">
    <property type="entry name" value="Sirohydro_Cobaltochel/CbiX"/>
</dbReference>
<name>A0A4Q2MDS1_9MICO</name>